<comment type="similarity">
    <text evidence="10">Belongs to the peroxiredoxin family. BCP/PrxQ subfamily.</text>
</comment>
<dbReference type="GO" id="GO:0045454">
    <property type="term" value="P:cell redox homeostasis"/>
    <property type="evidence" value="ECO:0007669"/>
    <property type="project" value="TreeGrafter"/>
</dbReference>
<dbReference type="OrthoDB" id="9812811at2"/>
<evidence type="ECO:0000256" key="1">
    <source>
        <dbReference type="ARBA" id="ARBA00003330"/>
    </source>
</evidence>
<dbReference type="GO" id="GO:0008379">
    <property type="term" value="F:thioredoxin peroxidase activity"/>
    <property type="evidence" value="ECO:0007669"/>
    <property type="project" value="TreeGrafter"/>
</dbReference>
<feature type="domain" description="Thioredoxin" evidence="13">
    <location>
        <begin position="39"/>
        <end position="191"/>
    </location>
</feature>
<evidence type="ECO:0000259" key="13">
    <source>
        <dbReference type="PROSITE" id="PS51352"/>
    </source>
</evidence>
<keyword evidence="8" id="KW-0676">Redox-active center</keyword>
<dbReference type="Gene3D" id="3.40.30.10">
    <property type="entry name" value="Glutaredoxin"/>
    <property type="match status" value="1"/>
</dbReference>
<dbReference type="PANTHER" id="PTHR42801">
    <property type="entry name" value="THIOREDOXIN-DEPENDENT PEROXIDE REDUCTASE"/>
    <property type="match status" value="1"/>
</dbReference>
<keyword evidence="6" id="KW-0560">Oxidoreductase</keyword>
<dbReference type="PANTHER" id="PTHR42801:SF4">
    <property type="entry name" value="AHPC_TSA FAMILY PROTEIN"/>
    <property type="match status" value="1"/>
</dbReference>
<evidence type="ECO:0000256" key="7">
    <source>
        <dbReference type="ARBA" id="ARBA00023157"/>
    </source>
</evidence>
<dbReference type="CDD" id="cd03017">
    <property type="entry name" value="PRX_BCP"/>
    <property type="match status" value="1"/>
</dbReference>
<comment type="catalytic activity">
    <reaction evidence="12">
        <text>a hydroperoxide + [thioredoxin]-dithiol = an alcohol + [thioredoxin]-disulfide + H2O</text>
        <dbReference type="Rhea" id="RHEA:62620"/>
        <dbReference type="Rhea" id="RHEA-COMP:10698"/>
        <dbReference type="Rhea" id="RHEA-COMP:10700"/>
        <dbReference type="ChEBI" id="CHEBI:15377"/>
        <dbReference type="ChEBI" id="CHEBI:29950"/>
        <dbReference type="ChEBI" id="CHEBI:30879"/>
        <dbReference type="ChEBI" id="CHEBI:35924"/>
        <dbReference type="ChEBI" id="CHEBI:50058"/>
        <dbReference type="EC" id="1.11.1.24"/>
    </reaction>
</comment>
<evidence type="ECO:0000256" key="3">
    <source>
        <dbReference type="ARBA" id="ARBA00013017"/>
    </source>
</evidence>
<dbReference type="EMBL" id="CP051152">
    <property type="protein sequence ID" value="QJQ04597.1"/>
    <property type="molecule type" value="Genomic_DNA"/>
</dbReference>
<evidence type="ECO:0000256" key="9">
    <source>
        <dbReference type="ARBA" id="ARBA00032824"/>
    </source>
</evidence>
<comment type="function">
    <text evidence="1">Thiol-specific peroxidase that catalyzes the reduction of hydrogen peroxide and organic hydroperoxides to water and alcohols, respectively. Plays a role in cell protection against oxidative stress by detoxifying peroxides and as sensor of hydrogen peroxide-mediated signaling events.</text>
</comment>
<evidence type="ECO:0000256" key="4">
    <source>
        <dbReference type="ARBA" id="ARBA00022559"/>
    </source>
</evidence>
<gene>
    <name evidence="14" type="ORF">EJG51_000610</name>
</gene>
<dbReference type="Pfam" id="PF00578">
    <property type="entry name" value="AhpC-TSA"/>
    <property type="match status" value="1"/>
</dbReference>
<keyword evidence="15" id="KW-1185">Reference proteome</keyword>
<dbReference type="FunFam" id="3.40.30.10:FF:000007">
    <property type="entry name" value="Thioredoxin-dependent thiol peroxidase"/>
    <property type="match status" value="1"/>
</dbReference>
<dbReference type="InterPro" id="IPR050924">
    <property type="entry name" value="Peroxiredoxin_BCP/PrxQ"/>
</dbReference>
<comment type="subunit">
    <text evidence="2">Monomer.</text>
</comment>
<dbReference type="KEGG" id="upi:EJG51_000610"/>
<evidence type="ECO:0000256" key="6">
    <source>
        <dbReference type="ARBA" id="ARBA00023002"/>
    </source>
</evidence>
<keyword evidence="4" id="KW-0575">Peroxidase</keyword>
<dbReference type="GO" id="GO:0005737">
    <property type="term" value="C:cytoplasm"/>
    <property type="evidence" value="ECO:0007669"/>
    <property type="project" value="TreeGrafter"/>
</dbReference>
<dbReference type="EC" id="1.11.1.24" evidence="3"/>
<dbReference type="Proteomes" id="UP000274350">
    <property type="component" value="Chromosome"/>
</dbReference>
<evidence type="ECO:0000313" key="14">
    <source>
        <dbReference type="EMBL" id="QJQ04597.1"/>
    </source>
</evidence>
<dbReference type="PROSITE" id="PS51352">
    <property type="entry name" value="THIOREDOXIN_2"/>
    <property type="match status" value="1"/>
</dbReference>
<dbReference type="InterPro" id="IPR036249">
    <property type="entry name" value="Thioredoxin-like_sf"/>
</dbReference>
<dbReference type="GO" id="GO:0034599">
    <property type="term" value="P:cellular response to oxidative stress"/>
    <property type="evidence" value="ECO:0007669"/>
    <property type="project" value="TreeGrafter"/>
</dbReference>
<accession>A0A6M4A206</accession>
<dbReference type="InterPro" id="IPR013766">
    <property type="entry name" value="Thioredoxin_domain"/>
</dbReference>
<evidence type="ECO:0000256" key="11">
    <source>
        <dbReference type="ARBA" id="ARBA00042639"/>
    </source>
</evidence>
<proteinExistence type="inferred from homology"/>
<dbReference type="SUPFAM" id="SSF52833">
    <property type="entry name" value="Thioredoxin-like"/>
    <property type="match status" value="1"/>
</dbReference>
<dbReference type="InterPro" id="IPR000866">
    <property type="entry name" value="AhpC/TSA"/>
</dbReference>
<name>A0A6M4A206_9BURK</name>
<organism evidence="14 15">
    <name type="scientific">Undibacterium piscinae</name>
    <dbReference type="NCBI Taxonomy" id="2495591"/>
    <lineage>
        <taxon>Bacteria</taxon>
        <taxon>Pseudomonadati</taxon>
        <taxon>Pseudomonadota</taxon>
        <taxon>Betaproteobacteria</taxon>
        <taxon>Burkholderiales</taxon>
        <taxon>Oxalobacteraceae</taxon>
        <taxon>Undibacterium</taxon>
    </lineage>
</organism>
<evidence type="ECO:0000256" key="12">
    <source>
        <dbReference type="ARBA" id="ARBA00049091"/>
    </source>
</evidence>
<dbReference type="AlphaFoldDB" id="A0A6M4A206"/>
<sequence length="191" mass="21161">MIPAAEKNLSTRKTSYTNATVFLDSPTTDQEITLADSPFALNCLAPDFSAVMTGGAPFQLSHFSGKTLVLYFYPKDNTPGCTTESIAFRDLYPQFQAANTCIFGISRDSLRSHEGFKAKLDLPFELISDPDETLCLLFNVMKLKNMYGKQVRGIERSTFIIDGNGKLVKEWRGVKVAGHVDEVLEFVSAQT</sequence>
<evidence type="ECO:0000256" key="8">
    <source>
        <dbReference type="ARBA" id="ARBA00023284"/>
    </source>
</evidence>
<protein>
    <recommendedName>
        <fullName evidence="3">thioredoxin-dependent peroxiredoxin</fullName>
        <ecNumber evidence="3">1.11.1.24</ecNumber>
    </recommendedName>
    <alternativeName>
        <fullName evidence="9">Thioredoxin peroxidase</fullName>
    </alternativeName>
    <alternativeName>
        <fullName evidence="11">Thioredoxin-dependent peroxiredoxin Bcp</fullName>
    </alternativeName>
</protein>
<keyword evidence="5" id="KW-0049">Antioxidant</keyword>
<keyword evidence="7" id="KW-1015">Disulfide bond</keyword>
<reference evidence="14 15" key="1">
    <citation type="journal article" date="2019" name="Int. J. Syst. Evol. Microbiol.">
        <title>Undibacterium piscinae sp. nov., isolated from Korean shiner intestine.</title>
        <authorList>
            <person name="Lee S.Y."/>
            <person name="Kang W."/>
            <person name="Kim P.S."/>
            <person name="Kim H.S."/>
            <person name="Sung H."/>
            <person name="Shin N.R."/>
            <person name="Whon T.W."/>
            <person name="Yun J.H."/>
            <person name="Lee J.Y."/>
            <person name="Lee J.Y."/>
            <person name="Jung M.J."/>
            <person name="Jeong Y.S."/>
            <person name="Tak E.J."/>
            <person name="Han J.E."/>
            <person name="Hyun D.W."/>
            <person name="Kang M.S."/>
            <person name="Lee K.E."/>
            <person name="Lee B.H."/>
            <person name="Bae J.W."/>
        </authorList>
    </citation>
    <scope>NUCLEOTIDE SEQUENCE [LARGE SCALE GENOMIC DNA]</scope>
    <source>
        <strain evidence="14 15">S11R28</strain>
    </source>
</reference>
<evidence type="ECO:0000256" key="5">
    <source>
        <dbReference type="ARBA" id="ARBA00022862"/>
    </source>
</evidence>
<evidence type="ECO:0000256" key="2">
    <source>
        <dbReference type="ARBA" id="ARBA00011245"/>
    </source>
</evidence>
<evidence type="ECO:0000313" key="15">
    <source>
        <dbReference type="Proteomes" id="UP000274350"/>
    </source>
</evidence>
<evidence type="ECO:0000256" key="10">
    <source>
        <dbReference type="ARBA" id="ARBA00038489"/>
    </source>
</evidence>